<evidence type="ECO:0000313" key="1">
    <source>
        <dbReference type="EMBL" id="AFQ15711.1"/>
    </source>
</evidence>
<organism evidence="1 2">
    <name type="scientific">Bacillus thuringiensis HD-771</name>
    <dbReference type="NCBI Taxonomy" id="1218175"/>
    <lineage>
        <taxon>Bacteria</taxon>
        <taxon>Bacillati</taxon>
        <taxon>Bacillota</taxon>
        <taxon>Bacilli</taxon>
        <taxon>Bacillales</taxon>
        <taxon>Bacillaceae</taxon>
        <taxon>Bacillus</taxon>
        <taxon>Bacillus cereus group</taxon>
    </lineage>
</organism>
<gene>
    <name evidence="1" type="ORF">BTG_11265</name>
</gene>
<dbReference type="KEGG" id="bti:BTG_11265"/>
<evidence type="ECO:0000313" key="2">
    <source>
        <dbReference type="Proteomes" id="UP000005259"/>
    </source>
</evidence>
<protein>
    <recommendedName>
        <fullName evidence="3">HNH nuclease domain-containing protein</fullName>
    </recommendedName>
</protein>
<accession>A0A9W3J7X7</accession>
<name>A0A9W3J7X7_BACTU</name>
<dbReference type="Proteomes" id="UP000005259">
    <property type="component" value="Chromosome"/>
</dbReference>
<reference evidence="1 2" key="1">
    <citation type="submission" date="2012-08" db="EMBL/GenBank/DDBJ databases">
        <authorList>
            <person name="Doggett N."/>
            <person name="Teshima H."/>
            <person name="Bruce D."/>
            <person name="Detter J.C."/>
            <person name="Johnson S.L."/>
            <person name="Han C."/>
        </authorList>
    </citation>
    <scope>NUCLEOTIDE SEQUENCE [LARGE SCALE GENOMIC DNA]</scope>
    <source>
        <strain evidence="1 2">HD-771</strain>
    </source>
</reference>
<dbReference type="Gene3D" id="1.10.30.50">
    <property type="match status" value="1"/>
</dbReference>
<dbReference type="RefSeq" id="WP_000591081.1">
    <property type="nucleotide sequence ID" value="NC_018500.1"/>
</dbReference>
<evidence type="ECO:0008006" key="3">
    <source>
        <dbReference type="Google" id="ProtNLM"/>
    </source>
</evidence>
<dbReference type="AlphaFoldDB" id="A0A9W3J7X7"/>
<proteinExistence type="predicted"/>
<dbReference type="EMBL" id="CP003752">
    <property type="protein sequence ID" value="AFQ15711.1"/>
    <property type="molecule type" value="Genomic_DNA"/>
</dbReference>
<sequence>MIKIVSGSLDSLVRRHYEYICSTYLCKLNELVNDTSFTEEQKLFFGYLYNKKKDIVTGKPEELYNLTIVCQGKLLSMSDNERKGVYTKLNEVFDYESFSQKELREFGYTLNKVLKKVNSLVNNTTLTSIKRETGRSTSLGQLSFLKIKIIDLLKEFRDESELLDASVINKVNEIMKEILHQDFLTLIDMKSKIKGIVEKSNHWIFQKKQEKLFDIQESWGPYQLVMGLDFNVCPYCNRQYISAYYSKNGKTRGDLDHFFPKKKYPYLALSFYNLIPSCKVCNSSFKNDKDFTYLKNIHPYEEGFEDKYLFTIKAREKEMGKLKSRLSMTQIESLGKEYNLDFLYGNSKEFDITFKKGLTASEEFIRKADCNAEIFKLRELYSLHKDCIQDLIKKSIIYNESRINSLMGEFGGKLFDSEEEILNLVLGAYVQIDNMDKRPFSKFIRDISRELGLNILD</sequence>